<dbReference type="Gene3D" id="3.30.710.10">
    <property type="entry name" value="Potassium Channel Kv1.1, Chain A"/>
    <property type="match status" value="1"/>
</dbReference>
<dbReference type="InterPro" id="IPR011333">
    <property type="entry name" value="SKP1/BTB/POZ_sf"/>
</dbReference>
<accession>A0A074XTL6</accession>
<name>A0A074XTL6_AURPU</name>
<protein>
    <recommendedName>
        <fullName evidence="1">BTB domain-containing protein</fullName>
    </recommendedName>
</protein>
<dbReference type="RefSeq" id="XP_029763166.1">
    <property type="nucleotide sequence ID" value="XM_029907630.1"/>
</dbReference>
<evidence type="ECO:0000313" key="2">
    <source>
        <dbReference type="EMBL" id="KEQ86979.1"/>
    </source>
</evidence>
<dbReference type="InterPro" id="IPR000210">
    <property type="entry name" value="BTB/POZ_dom"/>
</dbReference>
<dbReference type="AlphaFoldDB" id="A0A074XTL6"/>
<dbReference type="SUPFAM" id="SSF54695">
    <property type="entry name" value="POZ domain"/>
    <property type="match status" value="1"/>
</dbReference>
<gene>
    <name evidence="2" type="ORF">M438DRAFT_363116</name>
</gene>
<dbReference type="PANTHER" id="PTHR47843">
    <property type="entry name" value="BTB DOMAIN-CONTAINING PROTEIN-RELATED"/>
    <property type="match status" value="1"/>
</dbReference>
<dbReference type="HOGENOM" id="CLU_087641_0_0_1"/>
<dbReference type="GeneID" id="40749936"/>
<evidence type="ECO:0000313" key="3">
    <source>
        <dbReference type="Proteomes" id="UP000030706"/>
    </source>
</evidence>
<proteinExistence type="predicted"/>
<organism evidence="2 3">
    <name type="scientific">Aureobasidium pullulans EXF-150</name>
    <dbReference type="NCBI Taxonomy" id="1043002"/>
    <lineage>
        <taxon>Eukaryota</taxon>
        <taxon>Fungi</taxon>
        <taxon>Dikarya</taxon>
        <taxon>Ascomycota</taxon>
        <taxon>Pezizomycotina</taxon>
        <taxon>Dothideomycetes</taxon>
        <taxon>Dothideomycetidae</taxon>
        <taxon>Dothideales</taxon>
        <taxon>Saccotheciaceae</taxon>
        <taxon>Aureobasidium</taxon>
    </lineage>
</organism>
<dbReference type="CDD" id="cd18186">
    <property type="entry name" value="BTB_POZ_ZBTB_KLHL-like"/>
    <property type="match status" value="1"/>
</dbReference>
<evidence type="ECO:0000259" key="1">
    <source>
        <dbReference type="PROSITE" id="PS50097"/>
    </source>
</evidence>
<dbReference type="PANTHER" id="PTHR47843:SF5">
    <property type="entry name" value="BTB_POZ DOMAIN PROTEIN"/>
    <property type="match status" value="1"/>
</dbReference>
<dbReference type="SMART" id="SM00225">
    <property type="entry name" value="BTB"/>
    <property type="match status" value="1"/>
</dbReference>
<reference evidence="2 3" key="1">
    <citation type="journal article" date="2014" name="BMC Genomics">
        <title>Genome sequencing of four Aureobasidium pullulans varieties: biotechnological potential, stress tolerance, and description of new species.</title>
        <authorList>
            <person name="Gostin Ar C."/>
            <person name="Ohm R.A."/>
            <person name="Kogej T."/>
            <person name="Sonjak S."/>
            <person name="Turk M."/>
            <person name="Zajc J."/>
            <person name="Zalar P."/>
            <person name="Grube M."/>
            <person name="Sun H."/>
            <person name="Han J."/>
            <person name="Sharma A."/>
            <person name="Chiniquy J."/>
            <person name="Ngan C.Y."/>
            <person name="Lipzen A."/>
            <person name="Barry K."/>
            <person name="Grigoriev I.V."/>
            <person name="Gunde-Cimerman N."/>
        </authorList>
    </citation>
    <scope>NUCLEOTIDE SEQUENCE [LARGE SCALE GENOMIC DNA]</scope>
    <source>
        <strain evidence="2 3">EXF-150</strain>
    </source>
</reference>
<dbReference type="STRING" id="1043002.A0A074XTL6"/>
<keyword evidence="3" id="KW-1185">Reference proteome</keyword>
<dbReference type="Proteomes" id="UP000030706">
    <property type="component" value="Unassembled WGS sequence"/>
</dbReference>
<feature type="domain" description="BTB" evidence="1">
    <location>
        <begin position="26"/>
        <end position="87"/>
    </location>
</feature>
<sequence>MASITGTPGGSTSRNESKIFDNDKDFDIIIHFGEHKFHAHRIILRVMSTFFDRALTSQFAVAQNPVFELGDDDDAEAVWAMFRHMYNIDYFHDPASTNARSLDFHVAVFTVADKYDCPLLRKNVVDKFGAIMHSQLTKGQLEKVVSIIPKICGPTAPLLADRSLRDKVADVCLVHFQTLISSHAFTQALTKGCIFDDRGATKLLVYVLGTSTITIHDPKVEYILRAAAAKLIPK</sequence>
<dbReference type="EMBL" id="KL584977">
    <property type="protein sequence ID" value="KEQ86979.1"/>
    <property type="molecule type" value="Genomic_DNA"/>
</dbReference>
<dbReference type="OrthoDB" id="6359816at2759"/>
<dbReference type="PROSITE" id="PS50097">
    <property type="entry name" value="BTB"/>
    <property type="match status" value="1"/>
</dbReference>
<dbReference type="Pfam" id="PF00651">
    <property type="entry name" value="BTB"/>
    <property type="match status" value="1"/>
</dbReference>